<organism evidence="1 2">
    <name type="scientific">Molossus molossus</name>
    <name type="common">Pallas' mastiff bat</name>
    <name type="synonym">Vespertilio molossus</name>
    <dbReference type="NCBI Taxonomy" id="27622"/>
    <lineage>
        <taxon>Eukaryota</taxon>
        <taxon>Metazoa</taxon>
        <taxon>Chordata</taxon>
        <taxon>Craniata</taxon>
        <taxon>Vertebrata</taxon>
        <taxon>Euteleostomi</taxon>
        <taxon>Mammalia</taxon>
        <taxon>Eutheria</taxon>
        <taxon>Laurasiatheria</taxon>
        <taxon>Chiroptera</taxon>
        <taxon>Yangochiroptera</taxon>
        <taxon>Molossidae</taxon>
        <taxon>Molossus</taxon>
    </lineage>
</organism>
<keyword evidence="2" id="KW-1185">Reference proteome</keyword>
<name>A0A7J8HIR3_MOLMO</name>
<proteinExistence type="predicted"/>
<reference evidence="1 2" key="1">
    <citation type="journal article" date="2020" name="Nature">
        <title>Six reference-quality genomes reveal evolution of bat adaptations.</title>
        <authorList>
            <person name="Jebb D."/>
            <person name="Huang Z."/>
            <person name="Pippel M."/>
            <person name="Hughes G.M."/>
            <person name="Lavrichenko K."/>
            <person name="Devanna P."/>
            <person name="Winkler S."/>
            <person name="Jermiin L.S."/>
            <person name="Skirmuntt E.C."/>
            <person name="Katzourakis A."/>
            <person name="Burkitt-Gray L."/>
            <person name="Ray D.A."/>
            <person name="Sullivan K.A.M."/>
            <person name="Roscito J.G."/>
            <person name="Kirilenko B.M."/>
            <person name="Davalos L.M."/>
            <person name="Corthals A.P."/>
            <person name="Power M.L."/>
            <person name="Jones G."/>
            <person name="Ransome R.D."/>
            <person name="Dechmann D.K.N."/>
            <person name="Locatelli A.G."/>
            <person name="Puechmaille S.J."/>
            <person name="Fedrigo O."/>
            <person name="Jarvis E.D."/>
            <person name="Hiller M."/>
            <person name="Vernes S.C."/>
            <person name="Myers E.W."/>
            <person name="Teeling E.C."/>
        </authorList>
    </citation>
    <scope>NUCLEOTIDE SEQUENCE [LARGE SCALE GENOMIC DNA]</scope>
    <source>
        <strain evidence="1">MMolMol1</strain>
        <tissue evidence="1">Muscle</tissue>
    </source>
</reference>
<gene>
    <name evidence="1" type="ORF">HJG59_010951</name>
</gene>
<dbReference type="EMBL" id="JACASF010000006">
    <property type="protein sequence ID" value="KAF6471562.1"/>
    <property type="molecule type" value="Genomic_DNA"/>
</dbReference>
<evidence type="ECO:0000313" key="1">
    <source>
        <dbReference type="EMBL" id="KAF6471562.1"/>
    </source>
</evidence>
<accession>A0A7J8HIR3</accession>
<protein>
    <submittedName>
        <fullName evidence="1">Uncharacterized protein</fullName>
    </submittedName>
</protein>
<dbReference type="InParanoid" id="A0A7J8HIR3"/>
<dbReference type="AlphaFoldDB" id="A0A7J8HIR3"/>
<comment type="caution">
    <text evidence="1">The sequence shown here is derived from an EMBL/GenBank/DDBJ whole genome shotgun (WGS) entry which is preliminary data.</text>
</comment>
<sequence>MWFLSLVCSTGQSSQKAPGHLTRRCWVTGGRGLAQGRRCPKPGPSELASPEGRVTAASPTLLHRSPVLIGRAGLFPVSPHQPGELRAGLSVSAGAGRRGPGVSFEILEWVKWWSAPLFVCLFLLILTRGHFSINI</sequence>
<evidence type="ECO:0000313" key="2">
    <source>
        <dbReference type="Proteomes" id="UP000550707"/>
    </source>
</evidence>
<dbReference type="Proteomes" id="UP000550707">
    <property type="component" value="Unassembled WGS sequence"/>
</dbReference>